<keyword evidence="3" id="KW-1185">Reference proteome</keyword>
<name>L0A0E1_DEIPD</name>
<evidence type="ECO:0000313" key="3">
    <source>
        <dbReference type="Proteomes" id="UP000010467"/>
    </source>
</evidence>
<organism evidence="2 3">
    <name type="scientific">Deinococcus peraridilitoris (strain DSM 19664 / LMG 22246 / CIP 109416 / KR-200)</name>
    <dbReference type="NCBI Taxonomy" id="937777"/>
    <lineage>
        <taxon>Bacteria</taxon>
        <taxon>Thermotogati</taxon>
        <taxon>Deinococcota</taxon>
        <taxon>Deinococci</taxon>
        <taxon>Deinococcales</taxon>
        <taxon>Deinococcaceae</taxon>
        <taxon>Deinococcus</taxon>
    </lineage>
</organism>
<dbReference type="AlphaFoldDB" id="L0A0E1"/>
<keyword evidence="1" id="KW-0812">Transmembrane</keyword>
<protein>
    <submittedName>
        <fullName evidence="2">Uncharacterized protein</fullName>
    </submittedName>
</protein>
<dbReference type="EMBL" id="CP003382">
    <property type="protein sequence ID" value="AFZ66929.1"/>
    <property type="molecule type" value="Genomic_DNA"/>
</dbReference>
<reference evidence="3" key="1">
    <citation type="submission" date="2012-03" db="EMBL/GenBank/DDBJ databases">
        <title>Complete sequence of chromosome of Deinococcus peraridilitoris DSM 19664.</title>
        <authorList>
            <person name="Lucas S."/>
            <person name="Copeland A."/>
            <person name="Lapidus A."/>
            <person name="Glavina del Rio T."/>
            <person name="Dalin E."/>
            <person name="Tice H."/>
            <person name="Bruce D."/>
            <person name="Goodwin L."/>
            <person name="Pitluck S."/>
            <person name="Peters L."/>
            <person name="Mikhailova N."/>
            <person name="Lu M."/>
            <person name="Kyrpides N."/>
            <person name="Mavromatis K."/>
            <person name="Ivanova N."/>
            <person name="Brettin T."/>
            <person name="Detter J.C."/>
            <person name="Han C."/>
            <person name="Larimer F."/>
            <person name="Land M."/>
            <person name="Hauser L."/>
            <person name="Markowitz V."/>
            <person name="Cheng J.-F."/>
            <person name="Hugenholtz P."/>
            <person name="Woyke T."/>
            <person name="Wu D."/>
            <person name="Pukall R."/>
            <person name="Steenblock K."/>
            <person name="Brambilla E."/>
            <person name="Klenk H.-P."/>
            <person name="Eisen J.A."/>
        </authorList>
    </citation>
    <scope>NUCLEOTIDE SEQUENCE [LARGE SCALE GENOMIC DNA]</scope>
    <source>
        <strain evidence="3">DSM 19664 / LMG 22246 / CIP 109416 / KR-200</strain>
    </source>
</reference>
<dbReference type="KEGG" id="dpd:Deipe_1384"/>
<evidence type="ECO:0000256" key="1">
    <source>
        <dbReference type="SAM" id="Phobius"/>
    </source>
</evidence>
<dbReference type="PATRIC" id="fig|937777.3.peg.1387"/>
<accession>L0A0E1</accession>
<sequence>MVPNGIWWFALTSVTLWVHGFCDMVLSMNGLHGEARRAENVPPHAAMAFIGWNNSIMVLAMNIVAVFLSWIV</sequence>
<dbReference type="HOGENOM" id="CLU_2715693_0_0_0"/>
<evidence type="ECO:0000313" key="2">
    <source>
        <dbReference type="EMBL" id="AFZ66929.1"/>
    </source>
</evidence>
<gene>
    <name evidence="2" type="ordered locus">Deipe_1384</name>
</gene>
<feature type="transmembrane region" description="Helical" evidence="1">
    <location>
        <begin position="47"/>
        <end position="71"/>
    </location>
</feature>
<keyword evidence="1" id="KW-1133">Transmembrane helix</keyword>
<dbReference type="Proteomes" id="UP000010467">
    <property type="component" value="Chromosome"/>
</dbReference>
<keyword evidence="1" id="KW-0472">Membrane</keyword>
<feature type="transmembrane region" description="Helical" evidence="1">
    <location>
        <begin position="6"/>
        <end position="26"/>
    </location>
</feature>
<proteinExistence type="predicted"/>